<evidence type="ECO:0000313" key="6">
    <source>
        <dbReference type="Ensembl" id="ENSPEMP00000023241.2"/>
    </source>
</evidence>
<dbReference type="PROSITE" id="PS00266">
    <property type="entry name" value="SOMATOTROPIN_1"/>
    <property type="match status" value="1"/>
</dbReference>
<dbReference type="GO" id="GO:0046427">
    <property type="term" value="P:positive regulation of receptor signaling pathway via JAK-STAT"/>
    <property type="evidence" value="ECO:0007669"/>
    <property type="project" value="TreeGrafter"/>
</dbReference>
<keyword evidence="3" id="KW-0964">Secreted</keyword>
<evidence type="ECO:0000256" key="1">
    <source>
        <dbReference type="ARBA" id="ARBA00004613"/>
    </source>
</evidence>
<comment type="similarity">
    <text evidence="2 4">Belongs to the somatotropin/prolactin family.</text>
</comment>
<dbReference type="GeneTree" id="ENSGT00950000182818"/>
<dbReference type="AlphaFoldDB" id="A0A8C8U0T0"/>
<dbReference type="GO" id="GO:0007565">
    <property type="term" value="P:female pregnancy"/>
    <property type="evidence" value="ECO:0007669"/>
    <property type="project" value="TreeGrafter"/>
</dbReference>
<sequence>MSFSLTETFSSRTLLLFLVSNLLLWENAASAPTCIKRDLDTQKSLERLVKLAAFVSNIIHMQAGEIFTEFDKQYAHGKRYNDRVPDICPTDFFETPVNKEQVLKSNPEVLLQLVYKLLYSWADPLHHLVNEISIMQGDPYSVLYKTRQMKVKIEDLTEGIKIILSKIGEKANESYPAWSGRTALQSSNEDVRCFTFYNLFRCMLKDSHRIKTFLEVLKYRIIHENNC</sequence>
<dbReference type="CDD" id="cd10288">
    <property type="entry name" value="prolactin_like"/>
    <property type="match status" value="1"/>
</dbReference>
<accession>A0A8C8U0T0</accession>
<dbReference type="GO" id="GO:0005148">
    <property type="term" value="F:prolactin receptor binding"/>
    <property type="evidence" value="ECO:0007669"/>
    <property type="project" value="TreeGrafter"/>
</dbReference>
<dbReference type="GO" id="GO:1903489">
    <property type="term" value="P:positive regulation of lactation"/>
    <property type="evidence" value="ECO:0007669"/>
    <property type="project" value="TreeGrafter"/>
</dbReference>
<reference evidence="6 7" key="1">
    <citation type="submission" date="2018-10" db="EMBL/GenBank/DDBJ databases">
        <title>Improved assembly of the deer mouse Peromyscus maniculatus genome.</title>
        <authorList>
            <person name="Lassance J.-M."/>
            <person name="Hoekstra H.E."/>
        </authorList>
    </citation>
    <scope>NUCLEOTIDE SEQUENCE [LARGE SCALE GENOMIC DNA]</scope>
</reference>
<protein>
    <submittedName>
        <fullName evidence="6">Prolactin family 2, subfamily b, member 1</fullName>
    </submittedName>
</protein>
<keyword evidence="5" id="KW-0732">Signal</keyword>
<gene>
    <name evidence="6" type="primary">LOC102910294</name>
</gene>
<feature type="signal peptide" evidence="5">
    <location>
        <begin position="1"/>
        <end position="30"/>
    </location>
</feature>
<dbReference type="PANTHER" id="PTHR11417">
    <property type="entry name" value="SOMATOTROPIN,PROLACTIN"/>
    <property type="match status" value="1"/>
</dbReference>
<dbReference type="InterPro" id="IPR018116">
    <property type="entry name" value="Somatotropin_CS"/>
</dbReference>
<dbReference type="PANTHER" id="PTHR11417:SF35">
    <property type="entry name" value="PROLACTIN-2B1"/>
    <property type="match status" value="1"/>
</dbReference>
<proteinExistence type="inferred from homology"/>
<dbReference type="Ensembl" id="ENSPEMT00000027611.2">
    <property type="protein sequence ID" value="ENSPEMP00000023241.2"/>
    <property type="gene ID" value="ENSPEMG00000020341.2"/>
</dbReference>
<keyword evidence="4" id="KW-0372">Hormone</keyword>
<dbReference type="InterPro" id="IPR001400">
    <property type="entry name" value="Somatotropin/Prolactin"/>
</dbReference>
<dbReference type="Proteomes" id="UP000694547">
    <property type="component" value="Chromosome 5"/>
</dbReference>
<reference evidence="6" key="2">
    <citation type="submission" date="2025-08" db="UniProtKB">
        <authorList>
            <consortium name="Ensembl"/>
        </authorList>
    </citation>
    <scope>IDENTIFICATION</scope>
</reference>
<name>A0A8C8U0T0_PERMB</name>
<reference evidence="6" key="3">
    <citation type="submission" date="2025-09" db="UniProtKB">
        <authorList>
            <consortium name="Ensembl"/>
        </authorList>
    </citation>
    <scope>IDENTIFICATION</scope>
</reference>
<dbReference type="PRINTS" id="PR00836">
    <property type="entry name" value="SOMATOTROPIN"/>
</dbReference>
<dbReference type="GO" id="GO:0008284">
    <property type="term" value="P:positive regulation of cell population proliferation"/>
    <property type="evidence" value="ECO:0007669"/>
    <property type="project" value="TreeGrafter"/>
</dbReference>
<organism evidence="6 7">
    <name type="scientific">Peromyscus maniculatus bairdii</name>
    <name type="common">Prairie deer mouse</name>
    <dbReference type="NCBI Taxonomy" id="230844"/>
    <lineage>
        <taxon>Eukaryota</taxon>
        <taxon>Metazoa</taxon>
        <taxon>Chordata</taxon>
        <taxon>Craniata</taxon>
        <taxon>Vertebrata</taxon>
        <taxon>Euteleostomi</taxon>
        <taxon>Mammalia</taxon>
        <taxon>Eutheria</taxon>
        <taxon>Euarchontoglires</taxon>
        <taxon>Glires</taxon>
        <taxon>Rodentia</taxon>
        <taxon>Myomorpha</taxon>
        <taxon>Muroidea</taxon>
        <taxon>Cricetidae</taxon>
        <taxon>Neotominae</taxon>
        <taxon>Peromyscus</taxon>
    </lineage>
</organism>
<keyword evidence="7" id="KW-1185">Reference proteome</keyword>
<dbReference type="GO" id="GO:0031667">
    <property type="term" value="P:response to nutrient levels"/>
    <property type="evidence" value="ECO:0007669"/>
    <property type="project" value="TreeGrafter"/>
</dbReference>
<feature type="chain" id="PRO_5034771898" evidence="5">
    <location>
        <begin position="31"/>
        <end position="227"/>
    </location>
</feature>
<evidence type="ECO:0000256" key="4">
    <source>
        <dbReference type="RuleBase" id="RU003618"/>
    </source>
</evidence>
<evidence type="ECO:0000256" key="3">
    <source>
        <dbReference type="ARBA" id="ARBA00022525"/>
    </source>
</evidence>
<dbReference type="GO" id="GO:0030879">
    <property type="term" value="P:mammary gland development"/>
    <property type="evidence" value="ECO:0007669"/>
    <property type="project" value="TreeGrafter"/>
</dbReference>
<evidence type="ECO:0000256" key="5">
    <source>
        <dbReference type="SAM" id="SignalP"/>
    </source>
</evidence>
<evidence type="ECO:0000256" key="2">
    <source>
        <dbReference type="ARBA" id="ARBA00008474"/>
    </source>
</evidence>
<dbReference type="Gene3D" id="1.20.1250.10">
    <property type="match status" value="1"/>
</dbReference>
<dbReference type="Pfam" id="PF00103">
    <property type="entry name" value="Hormone_1"/>
    <property type="match status" value="1"/>
</dbReference>
<comment type="subcellular location">
    <subcellularLocation>
        <location evidence="1 4">Secreted</location>
    </subcellularLocation>
</comment>
<dbReference type="InterPro" id="IPR009079">
    <property type="entry name" value="4_helix_cytokine-like_core"/>
</dbReference>
<dbReference type="SUPFAM" id="SSF47266">
    <property type="entry name" value="4-helical cytokines"/>
    <property type="match status" value="1"/>
</dbReference>
<dbReference type="GO" id="GO:0005179">
    <property type="term" value="F:hormone activity"/>
    <property type="evidence" value="ECO:0007669"/>
    <property type="project" value="UniProtKB-KW"/>
</dbReference>
<evidence type="ECO:0000313" key="7">
    <source>
        <dbReference type="Proteomes" id="UP000694547"/>
    </source>
</evidence>
<dbReference type="GO" id="GO:0005615">
    <property type="term" value="C:extracellular space"/>
    <property type="evidence" value="ECO:0007669"/>
    <property type="project" value="TreeGrafter"/>
</dbReference>